<comment type="caution">
    <text evidence="3">The sequence shown here is derived from an EMBL/GenBank/DDBJ whole genome shotgun (WGS) entry which is preliminary data.</text>
</comment>
<protein>
    <recommendedName>
        <fullName evidence="2">DUF7086 domain-containing protein</fullName>
    </recommendedName>
</protein>
<dbReference type="PANTHER" id="PTHR34272">
    <property type="entry name" value="EXPRESSED PROTEIN"/>
    <property type="match status" value="1"/>
</dbReference>
<dbReference type="InterPro" id="IPR055513">
    <property type="entry name" value="DUF7086"/>
</dbReference>
<evidence type="ECO:0000256" key="1">
    <source>
        <dbReference type="SAM" id="MobiDB-lite"/>
    </source>
</evidence>
<dbReference type="OMA" id="RAPSEWI"/>
<name>A0A834ZVL0_TETSI</name>
<dbReference type="EMBL" id="JABCRI010000002">
    <property type="protein sequence ID" value="KAF8409941.1"/>
    <property type="molecule type" value="Genomic_DNA"/>
</dbReference>
<sequence>MADEELNGKRKNIDENQRTSSFSDNFKEHPATPPPSPSQPLDIADSSTSSGRVKSDVIPAKYPWATTQRAHLRTLNDILSSGVRTIIGRVGCDFNWTHNQDLEFDLQREFNQVASFVAANKSTMFHRIPEVWLYPPRSCSKCNKVRFVRPIISKKKRSINWLFLLLGEMLGYCSSDQLKYFCKHSNIPHNGGRDELICLTYLGLCKQLDPSGPFDP</sequence>
<dbReference type="Proteomes" id="UP000655225">
    <property type="component" value="Unassembled WGS sequence"/>
</dbReference>
<dbReference type="Pfam" id="PF23324">
    <property type="entry name" value="DUF7086"/>
    <property type="match status" value="1"/>
</dbReference>
<accession>A0A834ZVL0</accession>
<feature type="region of interest" description="Disordered" evidence="1">
    <location>
        <begin position="1"/>
        <end position="53"/>
    </location>
</feature>
<evidence type="ECO:0000313" key="3">
    <source>
        <dbReference type="EMBL" id="KAF8409941.1"/>
    </source>
</evidence>
<dbReference type="AlphaFoldDB" id="A0A834ZVL0"/>
<evidence type="ECO:0000313" key="4">
    <source>
        <dbReference type="Proteomes" id="UP000655225"/>
    </source>
</evidence>
<feature type="compositionally biased region" description="Basic and acidic residues" evidence="1">
    <location>
        <begin position="1"/>
        <end position="17"/>
    </location>
</feature>
<dbReference type="PANTHER" id="PTHR34272:SF1">
    <property type="entry name" value="EXPRESSED PROTEIN"/>
    <property type="match status" value="1"/>
</dbReference>
<gene>
    <name evidence="3" type="ORF">HHK36_002460</name>
</gene>
<reference evidence="3 4" key="1">
    <citation type="submission" date="2020-04" db="EMBL/GenBank/DDBJ databases">
        <title>Plant Genome Project.</title>
        <authorList>
            <person name="Zhang R.-G."/>
        </authorList>
    </citation>
    <scope>NUCLEOTIDE SEQUENCE [LARGE SCALE GENOMIC DNA]</scope>
    <source>
        <strain evidence="3">YNK0</strain>
        <tissue evidence="3">Leaf</tissue>
    </source>
</reference>
<keyword evidence="4" id="KW-1185">Reference proteome</keyword>
<feature type="domain" description="DUF7086" evidence="2">
    <location>
        <begin position="75"/>
        <end position="208"/>
    </location>
</feature>
<proteinExistence type="predicted"/>
<organism evidence="3 4">
    <name type="scientific">Tetracentron sinense</name>
    <name type="common">Spur-leaf</name>
    <dbReference type="NCBI Taxonomy" id="13715"/>
    <lineage>
        <taxon>Eukaryota</taxon>
        <taxon>Viridiplantae</taxon>
        <taxon>Streptophyta</taxon>
        <taxon>Embryophyta</taxon>
        <taxon>Tracheophyta</taxon>
        <taxon>Spermatophyta</taxon>
        <taxon>Magnoliopsida</taxon>
        <taxon>Trochodendrales</taxon>
        <taxon>Trochodendraceae</taxon>
        <taxon>Tetracentron</taxon>
    </lineage>
</organism>
<dbReference type="OrthoDB" id="1900495at2759"/>
<evidence type="ECO:0000259" key="2">
    <source>
        <dbReference type="Pfam" id="PF23324"/>
    </source>
</evidence>